<dbReference type="PANTHER" id="PTHR43562">
    <property type="entry name" value="NAPA-TYPE SODIUM/HYDROGEN ANTIPORTER"/>
    <property type="match status" value="1"/>
</dbReference>
<feature type="transmembrane region" description="Helical" evidence="11">
    <location>
        <begin position="123"/>
        <end position="147"/>
    </location>
</feature>
<evidence type="ECO:0000256" key="11">
    <source>
        <dbReference type="SAM" id="Phobius"/>
    </source>
</evidence>
<evidence type="ECO:0000256" key="7">
    <source>
        <dbReference type="ARBA" id="ARBA00023053"/>
    </source>
</evidence>
<keyword evidence="9 11" id="KW-0472">Membrane</keyword>
<feature type="transmembrane region" description="Helical" evidence="11">
    <location>
        <begin position="355"/>
        <end position="375"/>
    </location>
</feature>
<keyword evidence="10" id="KW-0739">Sodium transport</keyword>
<feature type="transmembrane region" description="Helical" evidence="11">
    <location>
        <begin position="96"/>
        <end position="117"/>
    </location>
</feature>
<dbReference type="PANTHER" id="PTHR43562:SF3">
    <property type="entry name" value="SODIUM ION_PROTON EXCHANGER (EUROFUNG)"/>
    <property type="match status" value="1"/>
</dbReference>
<feature type="transmembrane region" description="Helical" evidence="11">
    <location>
        <begin position="35"/>
        <end position="57"/>
    </location>
</feature>
<feature type="transmembrane region" description="Helical" evidence="11">
    <location>
        <begin position="286"/>
        <end position="306"/>
    </location>
</feature>
<evidence type="ECO:0000313" key="13">
    <source>
        <dbReference type="EMBL" id="QPC82985.1"/>
    </source>
</evidence>
<evidence type="ECO:0000256" key="10">
    <source>
        <dbReference type="ARBA" id="ARBA00023201"/>
    </source>
</evidence>
<evidence type="ECO:0000256" key="4">
    <source>
        <dbReference type="ARBA" id="ARBA00022449"/>
    </source>
</evidence>
<evidence type="ECO:0000256" key="2">
    <source>
        <dbReference type="ARBA" id="ARBA00005551"/>
    </source>
</evidence>
<evidence type="ECO:0000256" key="8">
    <source>
        <dbReference type="ARBA" id="ARBA00023065"/>
    </source>
</evidence>
<evidence type="ECO:0000256" key="9">
    <source>
        <dbReference type="ARBA" id="ARBA00023136"/>
    </source>
</evidence>
<evidence type="ECO:0000313" key="14">
    <source>
        <dbReference type="Proteomes" id="UP000594468"/>
    </source>
</evidence>
<feature type="transmembrane region" description="Helical" evidence="11">
    <location>
        <begin position="381"/>
        <end position="404"/>
    </location>
</feature>
<feature type="transmembrane region" description="Helical" evidence="11">
    <location>
        <begin position="63"/>
        <end position="84"/>
    </location>
</feature>
<dbReference type="Pfam" id="PF00999">
    <property type="entry name" value="Na_H_Exchanger"/>
    <property type="match status" value="1"/>
</dbReference>
<sequence>MEANSAVSLLLALSVIILASRLGGSIARSLKQPRVLGELIAGVLLGPTLLNFLNWDIFHGVDLALTVGELAELGVVILMFNIGLEVNFEELTKMGRVGVIAGTIGALAPIALSMPLLMMMGYAWQPALFTGVTLAATSVSISAQVLFELGVLQTKEGNALLATALIDDVLAILLVSLVVAVTAAGGDGGSLNASDLAVVMLRMFGYLAIAGAVTWFIVPRVVDWLSEIPMVTQAYGIPAIAIVLMLIFAWTAEEWGGVATITGSFLAGIGLSRTKDHIHEAITENISVIAYGFLVPIFFINVGLGADLSGFPLVALPFALLLLFIAIVSKVVGCGVGAHITGFNRLESLRLGVCMISRGEVGLIVASIGLSVGVFEYDSTLYAALFLVILLTTLVTPILVRWVFTDRKQAPQLKTKTNPA</sequence>
<dbReference type="GO" id="GO:1902600">
    <property type="term" value="P:proton transmembrane transport"/>
    <property type="evidence" value="ECO:0007669"/>
    <property type="project" value="InterPro"/>
</dbReference>
<dbReference type="InterPro" id="IPR006153">
    <property type="entry name" value="Cation/H_exchanger_TM"/>
</dbReference>
<feature type="transmembrane region" description="Helical" evidence="11">
    <location>
        <begin position="159"/>
        <end position="184"/>
    </location>
</feature>
<evidence type="ECO:0000259" key="12">
    <source>
        <dbReference type="Pfam" id="PF00999"/>
    </source>
</evidence>
<evidence type="ECO:0000256" key="1">
    <source>
        <dbReference type="ARBA" id="ARBA00004141"/>
    </source>
</evidence>
<dbReference type="InterPro" id="IPR038770">
    <property type="entry name" value="Na+/solute_symporter_sf"/>
</dbReference>
<accession>A0A7S8E9S8</accession>
<reference evidence="13 14" key="1">
    <citation type="submission" date="2020-02" db="EMBL/GenBank/DDBJ databases">
        <authorList>
            <person name="Zheng R.K."/>
            <person name="Sun C.M."/>
        </authorList>
    </citation>
    <scope>NUCLEOTIDE SEQUENCE [LARGE SCALE GENOMIC DNA]</scope>
    <source>
        <strain evidence="14">rifampicinis</strain>
    </source>
</reference>
<evidence type="ECO:0000256" key="3">
    <source>
        <dbReference type="ARBA" id="ARBA00022448"/>
    </source>
</evidence>
<name>A0A7S8E9S8_9CHLR</name>
<feature type="domain" description="Cation/H+ exchanger transmembrane" evidence="12">
    <location>
        <begin position="20"/>
        <end position="404"/>
    </location>
</feature>
<evidence type="ECO:0000256" key="6">
    <source>
        <dbReference type="ARBA" id="ARBA00022989"/>
    </source>
</evidence>
<dbReference type="GO" id="GO:0016020">
    <property type="term" value="C:membrane"/>
    <property type="evidence" value="ECO:0007669"/>
    <property type="project" value="UniProtKB-SubCell"/>
</dbReference>
<dbReference type="KEGG" id="pmet:G4Y79_01010"/>
<proteinExistence type="inferred from homology"/>
<keyword evidence="3" id="KW-0813">Transport</keyword>
<keyword evidence="4" id="KW-0050">Antiport</keyword>
<feature type="transmembrane region" description="Helical" evidence="11">
    <location>
        <begin position="6"/>
        <end position="23"/>
    </location>
</feature>
<dbReference type="EMBL" id="CP062983">
    <property type="protein sequence ID" value="QPC82985.1"/>
    <property type="molecule type" value="Genomic_DNA"/>
</dbReference>
<organism evidence="13 14">
    <name type="scientific">Phototrophicus methaneseepsis</name>
    <dbReference type="NCBI Taxonomy" id="2710758"/>
    <lineage>
        <taxon>Bacteria</taxon>
        <taxon>Bacillati</taxon>
        <taxon>Chloroflexota</taxon>
        <taxon>Candidatus Thermofontia</taxon>
        <taxon>Phototrophicales</taxon>
        <taxon>Phototrophicaceae</taxon>
        <taxon>Phototrophicus</taxon>
    </lineage>
</organism>
<dbReference type="AlphaFoldDB" id="A0A7S8E9S8"/>
<keyword evidence="8" id="KW-0406">Ion transport</keyword>
<feature type="transmembrane region" description="Helical" evidence="11">
    <location>
        <begin position="196"/>
        <end position="218"/>
    </location>
</feature>
<comment type="subcellular location">
    <subcellularLocation>
        <location evidence="1">Membrane</location>
        <topology evidence="1">Multi-pass membrane protein</topology>
    </subcellularLocation>
</comment>
<dbReference type="GO" id="GO:0006814">
    <property type="term" value="P:sodium ion transport"/>
    <property type="evidence" value="ECO:0007669"/>
    <property type="project" value="UniProtKB-KW"/>
</dbReference>
<keyword evidence="5 11" id="KW-0812">Transmembrane</keyword>
<comment type="similarity">
    <text evidence="2">Belongs to the monovalent cation:proton antiporter 2 (CPA2) transporter (TC 2.A.37) family.</text>
</comment>
<evidence type="ECO:0000256" key="5">
    <source>
        <dbReference type="ARBA" id="ARBA00022692"/>
    </source>
</evidence>
<dbReference type="Proteomes" id="UP000594468">
    <property type="component" value="Chromosome"/>
</dbReference>
<dbReference type="GO" id="GO:0015297">
    <property type="term" value="F:antiporter activity"/>
    <property type="evidence" value="ECO:0007669"/>
    <property type="project" value="UniProtKB-KW"/>
</dbReference>
<feature type="transmembrane region" description="Helical" evidence="11">
    <location>
        <begin position="230"/>
        <end position="249"/>
    </location>
</feature>
<keyword evidence="6 11" id="KW-1133">Transmembrane helix</keyword>
<dbReference type="RefSeq" id="WP_195171054.1">
    <property type="nucleotide sequence ID" value="NZ_CP062983.1"/>
</dbReference>
<protein>
    <submittedName>
        <fullName evidence="13">Cation:proton antiporter</fullName>
    </submittedName>
</protein>
<keyword evidence="14" id="KW-1185">Reference proteome</keyword>
<dbReference type="Gene3D" id="1.20.1530.20">
    <property type="match status" value="1"/>
</dbReference>
<feature type="transmembrane region" description="Helical" evidence="11">
    <location>
        <begin position="255"/>
        <end position="274"/>
    </location>
</feature>
<gene>
    <name evidence="13" type="ORF">G4Y79_01010</name>
</gene>
<feature type="transmembrane region" description="Helical" evidence="11">
    <location>
        <begin position="318"/>
        <end position="343"/>
    </location>
</feature>
<keyword evidence="7" id="KW-0915">Sodium</keyword>